<dbReference type="AlphaFoldDB" id="A0A2S1FRU0"/>
<dbReference type="InterPro" id="IPR018252">
    <property type="entry name" value="Annexin_repeat_CS"/>
</dbReference>
<evidence type="ECO:0000256" key="6">
    <source>
        <dbReference type="ARBA" id="ARBA00022723"/>
    </source>
</evidence>
<dbReference type="GO" id="GO:0005509">
    <property type="term" value="F:calcium ion binding"/>
    <property type="evidence" value="ECO:0007669"/>
    <property type="project" value="InterPro"/>
</dbReference>
<dbReference type="InterPro" id="IPR001464">
    <property type="entry name" value="Annexin"/>
</dbReference>
<evidence type="ECO:0000313" key="15">
    <source>
        <dbReference type="EMBL" id="AWD75466.1"/>
    </source>
</evidence>
<evidence type="ECO:0000256" key="3">
    <source>
        <dbReference type="ARBA" id="ARBA00007831"/>
    </source>
</evidence>
<name>A0A2S1FRU0_CALMC</name>
<dbReference type="GO" id="GO:0001786">
    <property type="term" value="F:phosphatidylserine binding"/>
    <property type="evidence" value="ECO:0007669"/>
    <property type="project" value="TreeGrafter"/>
</dbReference>
<evidence type="ECO:0000256" key="8">
    <source>
        <dbReference type="ARBA" id="ARBA00022837"/>
    </source>
</evidence>
<dbReference type="PROSITE" id="PS51897">
    <property type="entry name" value="ANNEXIN_2"/>
    <property type="match status" value="4"/>
</dbReference>
<dbReference type="GO" id="GO:0005737">
    <property type="term" value="C:cytoplasm"/>
    <property type="evidence" value="ECO:0007669"/>
    <property type="project" value="TreeGrafter"/>
</dbReference>
<dbReference type="FunFam" id="1.10.220.10:FF:000002">
    <property type="entry name" value="Annexin"/>
    <property type="match status" value="1"/>
</dbReference>
<dbReference type="FunFam" id="1.10.220.10:FF:000005">
    <property type="entry name" value="Annexin"/>
    <property type="match status" value="1"/>
</dbReference>
<evidence type="ECO:0000256" key="11">
    <source>
        <dbReference type="ARBA" id="ARBA00059330"/>
    </source>
</evidence>
<keyword evidence="6" id="KW-0479">Metal-binding</keyword>
<dbReference type="SMART" id="SM00335">
    <property type="entry name" value="ANX"/>
    <property type="match status" value="4"/>
</dbReference>
<dbReference type="PRINTS" id="PR00196">
    <property type="entry name" value="ANNEXIN"/>
</dbReference>
<keyword evidence="5" id="KW-0597">Phosphoprotein</keyword>
<proteinExistence type="evidence at transcript level"/>
<evidence type="ECO:0000256" key="12">
    <source>
        <dbReference type="ARBA" id="ARBA00060393"/>
    </source>
</evidence>
<dbReference type="PROSITE" id="PS00223">
    <property type="entry name" value="ANNEXIN_1"/>
    <property type="match status" value="1"/>
</dbReference>
<comment type="function">
    <text evidence="11">Involved in reproduction of the worm. Involved in host-parasite interaction. Delivered into the host cell by means of parasite exosomes. Binds to acidic phospholipid membranes in a calcium-dependent manner in vitro. Causes aggregation of liposomes in the presence of calcium, but not in its absence. Likely to promote membrane fusion. May provide structural integrity within the tegument.</text>
</comment>
<sequence length="342" mass="39363">MDDSDVPTAEDMMKAASKVIGVPLRPKFQGTILPDPNFNADDCADRLQATMKGLGTKDRKLIEILTKHTCEQRQEIEKSYNARLGVLRDDIDSDLSGHYKDMCLSLLDSFITYDCKELNRAVKRLGTDESTIVEILFTRSNEDLNKIKEEYEKLYSRTLEMDIANDTSGDFQELLKLQMEAQREETYKVKKEQARQDAQELYVAGEKRFGTSERRFNNIFCTRSFYHLKYVCESYTDISGHDIEEAVKSETSGDLKSAYLDIIRMSRSMPGYFAYRLNKSMKGLGTKDLNLIRLLISRSEIDMVQVREEYEKMFDETLDIAIQGEAMGDYEEVLLALIGHRV</sequence>
<evidence type="ECO:0000256" key="1">
    <source>
        <dbReference type="ARBA" id="ARBA00004340"/>
    </source>
</evidence>
<evidence type="ECO:0000256" key="9">
    <source>
        <dbReference type="ARBA" id="ARBA00023216"/>
    </source>
</evidence>
<dbReference type="SUPFAM" id="SSF47874">
    <property type="entry name" value="Annexin"/>
    <property type="match status" value="1"/>
</dbReference>
<organism evidence="15">
    <name type="scientific">Callistoctopus minor</name>
    <name type="common">Octopus</name>
    <name type="synonym">Octopus minor</name>
    <dbReference type="NCBI Taxonomy" id="515824"/>
    <lineage>
        <taxon>Eukaryota</taxon>
        <taxon>Metazoa</taxon>
        <taxon>Spiralia</taxon>
        <taxon>Lophotrochozoa</taxon>
        <taxon>Mollusca</taxon>
        <taxon>Cephalopoda</taxon>
        <taxon>Coleoidea</taxon>
        <taxon>Octopodiformes</taxon>
        <taxon>Octopoda</taxon>
        <taxon>Incirrata</taxon>
        <taxon>Octopodidae</taxon>
        <taxon>Callistoctopus</taxon>
    </lineage>
</organism>
<comment type="similarity">
    <text evidence="3 14">Belongs to the annexin family.</text>
</comment>
<comment type="subcellular location">
    <subcellularLocation>
        <location evidence="1">Host cell</location>
    </subcellularLocation>
    <subcellularLocation>
        <location evidence="2">Secreted</location>
        <location evidence="2">Extracellular exosome</location>
    </subcellularLocation>
    <subcellularLocation>
        <location evidence="12">Tegument</location>
    </subcellularLocation>
</comment>
<comment type="subunit">
    <text evidence="4">Homodimer.</text>
</comment>
<dbReference type="FunFam" id="1.10.220.10:FF:000001">
    <property type="entry name" value="Annexin"/>
    <property type="match status" value="1"/>
</dbReference>
<reference evidence="15" key="1">
    <citation type="journal article" date="2018" name="Environ. Toxicol. Pharmacol.">
        <title>Selection of reference genes for quantitative real-time PCR in Octopus minor (Cephalopoda: Octopoda) under acute ammonia stress.</title>
        <authorList>
            <person name="Xu R."/>
            <person name="Zheng X."/>
        </authorList>
    </citation>
    <scope>NUCLEOTIDE SEQUENCE</scope>
</reference>
<dbReference type="GO" id="GO:0012506">
    <property type="term" value="C:vesicle membrane"/>
    <property type="evidence" value="ECO:0007669"/>
    <property type="project" value="TreeGrafter"/>
</dbReference>
<evidence type="ECO:0000256" key="14">
    <source>
        <dbReference type="RuleBase" id="RU003540"/>
    </source>
</evidence>
<dbReference type="PANTHER" id="PTHR10502:SF177">
    <property type="entry name" value="ANNEXIN B10"/>
    <property type="match status" value="1"/>
</dbReference>
<accession>A0A2S1FRU0</accession>
<keyword evidence="9 14" id="KW-0041">Annexin</keyword>
<protein>
    <recommendedName>
        <fullName evidence="13 14">Annexin</fullName>
    </recommendedName>
</protein>
<dbReference type="InterPro" id="IPR037104">
    <property type="entry name" value="Annexin_sf"/>
</dbReference>
<keyword evidence="8 14" id="KW-0106">Calcium</keyword>
<dbReference type="Gene3D" id="1.10.220.10">
    <property type="entry name" value="Annexin"/>
    <property type="match status" value="4"/>
</dbReference>
<evidence type="ECO:0000256" key="2">
    <source>
        <dbReference type="ARBA" id="ARBA00004550"/>
    </source>
</evidence>
<dbReference type="GO" id="GO:0005544">
    <property type="term" value="F:calcium-dependent phospholipid binding"/>
    <property type="evidence" value="ECO:0007669"/>
    <property type="project" value="UniProtKB-KW"/>
</dbReference>
<dbReference type="GO" id="GO:0005634">
    <property type="term" value="C:nucleus"/>
    <property type="evidence" value="ECO:0007669"/>
    <property type="project" value="TreeGrafter"/>
</dbReference>
<keyword evidence="10 14" id="KW-0111">Calcium/phospholipid-binding</keyword>
<dbReference type="Pfam" id="PF00191">
    <property type="entry name" value="Annexin"/>
    <property type="match status" value="4"/>
</dbReference>
<dbReference type="EMBL" id="MH041615">
    <property type="protein sequence ID" value="AWD75466.1"/>
    <property type="molecule type" value="mRNA"/>
</dbReference>
<evidence type="ECO:0000256" key="13">
    <source>
        <dbReference type="ARBA" id="ARBA00077076"/>
    </source>
</evidence>
<evidence type="ECO:0000256" key="5">
    <source>
        <dbReference type="ARBA" id="ARBA00022553"/>
    </source>
</evidence>
<dbReference type="InterPro" id="IPR018502">
    <property type="entry name" value="Annexin_repeat"/>
</dbReference>
<evidence type="ECO:0000256" key="7">
    <source>
        <dbReference type="ARBA" id="ARBA00022737"/>
    </source>
</evidence>
<dbReference type="GO" id="GO:0005576">
    <property type="term" value="C:extracellular region"/>
    <property type="evidence" value="ECO:0007669"/>
    <property type="project" value="UniProtKB-SubCell"/>
</dbReference>
<dbReference type="GO" id="GO:0005886">
    <property type="term" value="C:plasma membrane"/>
    <property type="evidence" value="ECO:0007669"/>
    <property type="project" value="TreeGrafter"/>
</dbReference>
<evidence type="ECO:0000256" key="10">
    <source>
        <dbReference type="ARBA" id="ARBA00023302"/>
    </source>
</evidence>
<comment type="domain">
    <text evidence="14">A pair of annexin repeats may form one binding site for calcium and phospholipid.</text>
</comment>
<dbReference type="PANTHER" id="PTHR10502">
    <property type="entry name" value="ANNEXIN"/>
    <property type="match status" value="1"/>
</dbReference>
<evidence type="ECO:0000256" key="4">
    <source>
        <dbReference type="ARBA" id="ARBA00011738"/>
    </source>
</evidence>
<dbReference type="GO" id="GO:0043657">
    <property type="term" value="C:host cell"/>
    <property type="evidence" value="ECO:0007669"/>
    <property type="project" value="UniProtKB-SubCell"/>
</dbReference>
<dbReference type="FunFam" id="1.10.220.10:FF:000003">
    <property type="entry name" value="Annexin"/>
    <property type="match status" value="1"/>
</dbReference>
<keyword evidence="7 14" id="KW-0677">Repeat</keyword>